<reference evidence="1 2" key="1">
    <citation type="submission" date="2021-06" db="EMBL/GenBank/DDBJ databases">
        <title>Caerostris extrusa draft genome.</title>
        <authorList>
            <person name="Kono N."/>
            <person name="Arakawa K."/>
        </authorList>
    </citation>
    <scope>NUCLEOTIDE SEQUENCE [LARGE SCALE GENOMIC DNA]</scope>
</reference>
<protein>
    <submittedName>
        <fullName evidence="1">Uncharacterized protein</fullName>
    </submittedName>
</protein>
<organism evidence="1 2">
    <name type="scientific">Caerostris extrusa</name>
    <name type="common">Bark spider</name>
    <name type="synonym">Caerostris bankana</name>
    <dbReference type="NCBI Taxonomy" id="172846"/>
    <lineage>
        <taxon>Eukaryota</taxon>
        <taxon>Metazoa</taxon>
        <taxon>Ecdysozoa</taxon>
        <taxon>Arthropoda</taxon>
        <taxon>Chelicerata</taxon>
        <taxon>Arachnida</taxon>
        <taxon>Araneae</taxon>
        <taxon>Araneomorphae</taxon>
        <taxon>Entelegynae</taxon>
        <taxon>Araneoidea</taxon>
        <taxon>Araneidae</taxon>
        <taxon>Caerostris</taxon>
    </lineage>
</organism>
<evidence type="ECO:0000313" key="2">
    <source>
        <dbReference type="Proteomes" id="UP001054945"/>
    </source>
</evidence>
<dbReference type="Proteomes" id="UP001054945">
    <property type="component" value="Unassembled WGS sequence"/>
</dbReference>
<evidence type="ECO:0000313" key="1">
    <source>
        <dbReference type="EMBL" id="GIY70423.1"/>
    </source>
</evidence>
<dbReference type="AlphaFoldDB" id="A0AAV4VK50"/>
<keyword evidence="2" id="KW-1185">Reference proteome</keyword>
<proteinExistence type="predicted"/>
<gene>
    <name evidence="1" type="ORF">CEXT_441851</name>
</gene>
<name>A0AAV4VK50_CAEEX</name>
<sequence>MNEITIWSQVSFGENKDFRVPLYVKLVGISQETMASRADIYKVHNCRNFGDHHRRRYATIPPNTYGNFAQDIDLITAEQMHYEARKSPLNQMNISRQQSILSNVHQPINCEETVAAERISQCDVTNQYRSNPETSDILFPDMHPIQENKPNLTSLQMAVPKVFINQNLQNFQPSNSEHRPKEFQVNS</sequence>
<accession>A0AAV4VK50</accession>
<dbReference type="EMBL" id="BPLR01014661">
    <property type="protein sequence ID" value="GIY70423.1"/>
    <property type="molecule type" value="Genomic_DNA"/>
</dbReference>
<comment type="caution">
    <text evidence="1">The sequence shown here is derived from an EMBL/GenBank/DDBJ whole genome shotgun (WGS) entry which is preliminary data.</text>
</comment>